<evidence type="ECO:0000313" key="1">
    <source>
        <dbReference type="EMBL" id="AVQ10702.1"/>
    </source>
</evidence>
<dbReference type="Proteomes" id="UP000033961">
    <property type="component" value="Chromosome I"/>
</dbReference>
<sequence length="74" mass="8891">MNTPKKEKIQKTLKITKRVFEECWREIPEYMAKKLSAIELAEYIQRHILPVVTRRMLSTPYIQYRANRRLIGVA</sequence>
<organism evidence="1 2">
    <name type="scientific">Leptospira santarosai</name>
    <dbReference type="NCBI Taxonomy" id="28183"/>
    <lineage>
        <taxon>Bacteria</taxon>
        <taxon>Pseudomonadati</taxon>
        <taxon>Spirochaetota</taxon>
        <taxon>Spirochaetia</taxon>
        <taxon>Leptospirales</taxon>
        <taxon>Leptospiraceae</taxon>
        <taxon>Leptospira</taxon>
    </lineage>
</organism>
<evidence type="ECO:0000313" key="2">
    <source>
        <dbReference type="Proteomes" id="UP000033961"/>
    </source>
</evidence>
<dbReference type="RefSeq" id="WP_061526360.1">
    <property type="nucleotide sequence ID" value="NZ_LSSR01000032.1"/>
</dbReference>
<dbReference type="AlphaFoldDB" id="A0A2P1QP62"/>
<proteinExistence type="predicted"/>
<protein>
    <submittedName>
        <fullName evidence="1">Uncharacterized protein</fullName>
    </submittedName>
</protein>
<gene>
    <name evidence="1" type="ORF">XB16_0355</name>
</gene>
<accession>A0A2P1QP62</accession>
<name>A0A2P1QP62_9LEPT</name>
<dbReference type="EMBL" id="CP027843">
    <property type="protein sequence ID" value="AVQ10702.1"/>
    <property type="molecule type" value="Genomic_DNA"/>
</dbReference>
<reference evidence="1 2" key="1">
    <citation type="journal article" date="2015" name="Genome Announc.">
        <title>Draft Genome Sequences of Leptospira santarosai Strains U160, U164, and U233, Isolated from Asymptomatic Cattle.</title>
        <authorList>
            <person name="Kremer F.S."/>
            <person name="Eslabao M.R."/>
            <person name="Provisor M."/>
            <person name="Woloski R.D."/>
            <person name="Ramires O.V."/>
            <person name="Moreno L.Z."/>
            <person name="Moreno A.M."/>
            <person name="Hamond C."/>
            <person name="Lilenbaum W."/>
            <person name="Dellagostin O.A."/>
        </authorList>
    </citation>
    <scope>NUCLEOTIDE SEQUENCE [LARGE SCALE GENOMIC DNA]</scope>
    <source>
        <strain evidence="1 2">U160</strain>
    </source>
</reference>